<feature type="transmembrane region" description="Helical" evidence="9">
    <location>
        <begin position="143"/>
        <end position="166"/>
    </location>
</feature>
<proteinExistence type="predicted"/>
<evidence type="ECO:0000256" key="1">
    <source>
        <dbReference type="ARBA" id="ARBA00004651"/>
    </source>
</evidence>
<name>A0A087BB79_9BIFI</name>
<feature type="transmembrane region" description="Helical" evidence="9">
    <location>
        <begin position="434"/>
        <end position="455"/>
    </location>
</feature>
<feature type="domain" description="Acyltransferase 3" evidence="10">
    <location>
        <begin position="14"/>
        <end position="345"/>
    </location>
</feature>
<dbReference type="Proteomes" id="UP000029052">
    <property type="component" value="Unassembled WGS sequence"/>
</dbReference>
<feature type="transmembrane region" description="Helical" evidence="9">
    <location>
        <begin position="81"/>
        <end position="104"/>
    </location>
</feature>
<dbReference type="eggNOG" id="COG1835">
    <property type="taxonomic scope" value="Bacteria"/>
</dbReference>
<evidence type="ECO:0000256" key="3">
    <source>
        <dbReference type="ARBA" id="ARBA00022679"/>
    </source>
</evidence>
<dbReference type="EMBL" id="JGZB01000004">
    <property type="protein sequence ID" value="KFI68279.1"/>
    <property type="molecule type" value="Genomic_DNA"/>
</dbReference>
<evidence type="ECO:0000256" key="6">
    <source>
        <dbReference type="ARBA" id="ARBA00023136"/>
    </source>
</evidence>
<organism evidence="11 12">
    <name type="scientific">Bifidobacterium magnum</name>
    <dbReference type="NCBI Taxonomy" id="1692"/>
    <lineage>
        <taxon>Bacteria</taxon>
        <taxon>Bacillati</taxon>
        <taxon>Actinomycetota</taxon>
        <taxon>Actinomycetes</taxon>
        <taxon>Bifidobacteriales</taxon>
        <taxon>Bifidobacteriaceae</taxon>
        <taxon>Bifidobacterium</taxon>
    </lineage>
</organism>
<feature type="transmembrane region" description="Helical" evidence="9">
    <location>
        <begin position="173"/>
        <end position="192"/>
    </location>
</feature>
<evidence type="ECO:0000256" key="4">
    <source>
        <dbReference type="ARBA" id="ARBA00022692"/>
    </source>
</evidence>
<feature type="transmembrane region" description="Helical" evidence="9">
    <location>
        <begin position="212"/>
        <end position="229"/>
    </location>
</feature>
<comment type="caution">
    <text evidence="11">The sequence shown here is derived from an EMBL/GenBank/DDBJ whole genome shotgun (WGS) entry which is preliminary data.</text>
</comment>
<dbReference type="SUPFAM" id="SSF52266">
    <property type="entry name" value="SGNH hydrolase"/>
    <property type="match status" value="1"/>
</dbReference>
<evidence type="ECO:0000256" key="7">
    <source>
        <dbReference type="ARBA" id="ARBA00023315"/>
    </source>
</evidence>
<dbReference type="PANTHER" id="PTHR23028:SF53">
    <property type="entry name" value="ACYL_TRANSF_3 DOMAIN-CONTAINING PROTEIN"/>
    <property type="match status" value="1"/>
</dbReference>
<feature type="transmembrane region" description="Helical" evidence="9">
    <location>
        <begin position="36"/>
        <end position="60"/>
    </location>
</feature>
<reference evidence="11 12" key="1">
    <citation type="submission" date="2014-03" db="EMBL/GenBank/DDBJ databases">
        <title>Genomics of Bifidobacteria.</title>
        <authorList>
            <person name="Ventura M."/>
            <person name="Milani C."/>
            <person name="Lugli G.A."/>
        </authorList>
    </citation>
    <scope>NUCLEOTIDE SEQUENCE [LARGE SCALE GENOMIC DNA]</scope>
    <source>
        <strain evidence="11 12">LMG 11591</strain>
    </source>
</reference>
<feature type="transmembrane region" description="Helical" evidence="9">
    <location>
        <begin position="241"/>
        <end position="259"/>
    </location>
</feature>
<evidence type="ECO:0000256" key="5">
    <source>
        <dbReference type="ARBA" id="ARBA00022989"/>
    </source>
</evidence>
<dbReference type="PANTHER" id="PTHR23028">
    <property type="entry name" value="ACETYLTRANSFERASE"/>
    <property type="match status" value="1"/>
</dbReference>
<keyword evidence="2" id="KW-1003">Cell membrane</keyword>
<keyword evidence="6 9" id="KW-0472">Membrane</keyword>
<dbReference type="InterPro" id="IPR002656">
    <property type="entry name" value="Acyl_transf_3_dom"/>
</dbReference>
<comment type="subcellular location">
    <subcellularLocation>
        <location evidence="1">Cell membrane</location>
        <topology evidence="1">Multi-pass membrane protein</topology>
    </subcellularLocation>
</comment>
<evidence type="ECO:0000256" key="9">
    <source>
        <dbReference type="SAM" id="Phobius"/>
    </source>
</evidence>
<evidence type="ECO:0000259" key="10">
    <source>
        <dbReference type="Pfam" id="PF01757"/>
    </source>
</evidence>
<feature type="transmembrane region" description="Helical" evidence="9">
    <location>
        <begin position="330"/>
        <end position="350"/>
    </location>
</feature>
<feature type="region of interest" description="Disordered" evidence="8">
    <location>
        <begin position="473"/>
        <end position="503"/>
    </location>
</feature>
<dbReference type="InterPro" id="IPR036514">
    <property type="entry name" value="SGNH_hydro_sf"/>
</dbReference>
<evidence type="ECO:0000313" key="12">
    <source>
        <dbReference type="Proteomes" id="UP000029052"/>
    </source>
</evidence>
<dbReference type="Pfam" id="PF01757">
    <property type="entry name" value="Acyl_transf_3"/>
    <property type="match status" value="1"/>
</dbReference>
<feature type="compositionally biased region" description="Low complexity" evidence="8">
    <location>
        <begin position="487"/>
        <end position="499"/>
    </location>
</feature>
<accession>A0A087BB79</accession>
<sequence>MARTIRSTQSRHFNGIDGLRALAIIGVIAYHTRPSMLPGGLLGVTLFFVVSGFFVTRSVYSEIGRQKFRYVAYLRKRLTRIWPPVLATIGFAALLMYCWLPSLLLKIKSDALSSALFASNWVYIFRHDSYFAAAGLPSPLTHLWYTSLIMQFYVLWPVVLVALMIALHSRKRLIAGVGVLIALSTIEMAVLFGNGANVSRVYYGLDTRAAELLVGALLALLTVNVQRTARIAMRPVWNRVLPWLGCAAIVIYMVAFVTVDGQSAGLYRGGLLVFALLGALVVYCCTTPSWFSHALSIKPLRYLGSRSFSLYLVHYPLLEVMHPATRTTPIHWWEWILQFLLILIVGEIFYQFVEAFRGTPVLPWSHISLREWWRAVVVPKLRTTAGMARDHAPAWASRLRMPNMPSMPDMWTWHGRRTATFNGTSRAHRLRTSAIVLGAIGAVIVAALTFAPLNWNQIVQARAIQLRPELAAPAVSKPKPKSQPKDGQSQAAQQAGPHPQAEKVPQNLAQVPRNCNAQDATCDAHVLIVGDSVTVGAAPAIQQHFPNAIVDGQVSRSFLAGVDIVRNSIAADHPQIVIVALGANDLIEENEVRAMMDSAQNLPIYFVTPRAPVAWVDPGIATLRAMAPKYPNMGIIDWNGLSGQHPEYLVDDGTHLSPIGQVAYGNMIYAAICGAQ</sequence>
<keyword evidence="3 11" id="KW-0808">Transferase</keyword>
<keyword evidence="7 11" id="KW-0012">Acyltransferase</keyword>
<gene>
    <name evidence="11" type="ORF">BMAGN_0231</name>
</gene>
<feature type="transmembrane region" description="Helical" evidence="9">
    <location>
        <begin position="271"/>
        <end position="291"/>
    </location>
</feature>
<dbReference type="Gene3D" id="3.40.50.1110">
    <property type="entry name" value="SGNH hydrolase"/>
    <property type="match status" value="1"/>
</dbReference>
<dbReference type="GO" id="GO:0016747">
    <property type="term" value="F:acyltransferase activity, transferring groups other than amino-acyl groups"/>
    <property type="evidence" value="ECO:0007669"/>
    <property type="project" value="InterPro"/>
</dbReference>
<evidence type="ECO:0000256" key="8">
    <source>
        <dbReference type="SAM" id="MobiDB-lite"/>
    </source>
</evidence>
<dbReference type="GO" id="GO:0009103">
    <property type="term" value="P:lipopolysaccharide biosynthetic process"/>
    <property type="evidence" value="ECO:0007669"/>
    <property type="project" value="TreeGrafter"/>
</dbReference>
<keyword evidence="4 9" id="KW-0812">Transmembrane</keyword>
<dbReference type="InterPro" id="IPR050879">
    <property type="entry name" value="Acyltransferase_3"/>
</dbReference>
<evidence type="ECO:0000256" key="2">
    <source>
        <dbReference type="ARBA" id="ARBA00022475"/>
    </source>
</evidence>
<feature type="transmembrane region" description="Helical" evidence="9">
    <location>
        <begin position="12"/>
        <end position="30"/>
    </location>
</feature>
<keyword evidence="12" id="KW-1185">Reference proteome</keyword>
<evidence type="ECO:0000313" key="11">
    <source>
        <dbReference type="EMBL" id="KFI68279.1"/>
    </source>
</evidence>
<dbReference type="GO" id="GO:0005886">
    <property type="term" value="C:plasma membrane"/>
    <property type="evidence" value="ECO:0007669"/>
    <property type="project" value="UniProtKB-SubCell"/>
</dbReference>
<dbReference type="AlphaFoldDB" id="A0A087BB79"/>
<keyword evidence="5 9" id="KW-1133">Transmembrane helix</keyword>
<dbReference type="STRING" id="1692.BMAGN_0231"/>
<protein>
    <submittedName>
        <fullName evidence="11">Acyltransferase</fullName>
    </submittedName>
</protein>
<dbReference type="RefSeq" id="WP_022860036.1">
    <property type="nucleotide sequence ID" value="NZ_JGZB01000004.1"/>
</dbReference>